<protein>
    <submittedName>
        <fullName evidence="5">Multiple RNA-binding domain-containing protein 1</fullName>
    </submittedName>
</protein>
<dbReference type="Proteomes" id="UP000188320">
    <property type="component" value="Unassembled WGS sequence"/>
</dbReference>
<feature type="compositionally biased region" description="Basic and acidic residues" evidence="3">
    <location>
        <begin position="146"/>
        <end position="171"/>
    </location>
</feature>
<dbReference type="InterPro" id="IPR000504">
    <property type="entry name" value="RRM_dom"/>
</dbReference>
<feature type="region of interest" description="Disordered" evidence="3">
    <location>
        <begin position="133"/>
        <end position="171"/>
    </location>
</feature>
<dbReference type="InterPro" id="IPR035979">
    <property type="entry name" value="RBD_domain_sf"/>
</dbReference>
<dbReference type="EMBL" id="LSSK01000711">
    <property type="protein sequence ID" value="OMH82236.1"/>
    <property type="molecule type" value="Genomic_DNA"/>
</dbReference>
<evidence type="ECO:0000256" key="2">
    <source>
        <dbReference type="PROSITE-ProRule" id="PRU00176"/>
    </source>
</evidence>
<feature type="compositionally biased region" description="Polar residues" evidence="3">
    <location>
        <begin position="133"/>
        <end position="145"/>
    </location>
</feature>
<dbReference type="PANTHER" id="PTHR10352">
    <property type="entry name" value="EUKARYOTIC TRANSLATION INITIATION FACTOR 3 SUBUNIT G"/>
    <property type="match status" value="1"/>
</dbReference>
<evidence type="ECO:0000313" key="6">
    <source>
        <dbReference type="EMBL" id="OMH83022.1"/>
    </source>
</evidence>
<dbReference type="Gene3D" id="3.30.70.330">
    <property type="match status" value="1"/>
</dbReference>
<dbReference type="AlphaFoldDB" id="A0A1R1PMP6"/>
<organism evidence="5 7">
    <name type="scientific">Zancudomyces culisetae</name>
    <name type="common">Gut fungus</name>
    <name type="synonym">Smittium culisetae</name>
    <dbReference type="NCBI Taxonomy" id="1213189"/>
    <lineage>
        <taxon>Eukaryota</taxon>
        <taxon>Fungi</taxon>
        <taxon>Fungi incertae sedis</taxon>
        <taxon>Zoopagomycota</taxon>
        <taxon>Kickxellomycotina</taxon>
        <taxon>Harpellomycetes</taxon>
        <taxon>Harpellales</taxon>
        <taxon>Legeriomycetaceae</taxon>
        <taxon>Zancudomyces</taxon>
    </lineage>
</organism>
<evidence type="ECO:0000313" key="5">
    <source>
        <dbReference type="EMBL" id="OMH82236.1"/>
    </source>
</evidence>
<reference evidence="7" key="1">
    <citation type="submission" date="2017-01" db="EMBL/GenBank/DDBJ databases">
        <authorList>
            <person name="Wang Y."/>
            <person name="White M."/>
            <person name="Kvist S."/>
            <person name="Moncalvo J.-M."/>
        </authorList>
    </citation>
    <scope>NUCLEOTIDE SEQUENCE [LARGE SCALE GENOMIC DNA]</scope>
    <source>
        <strain evidence="7">COL-18-3</strain>
    </source>
</reference>
<comment type="caution">
    <text evidence="5">The sequence shown here is derived from an EMBL/GenBank/DDBJ whole genome shotgun (WGS) entry which is preliminary data.</text>
</comment>
<evidence type="ECO:0000313" key="7">
    <source>
        <dbReference type="Proteomes" id="UP000188320"/>
    </source>
</evidence>
<dbReference type="InterPro" id="IPR012677">
    <property type="entry name" value="Nucleotide-bd_a/b_plait_sf"/>
</dbReference>
<name>A0A1R1PMP6_ZANCU</name>
<proteinExistence type="predicted"/>
<feature type="domain" description="RRM" evidence="4">
    <location>
        <begin position="32"/>
        <end position="134"/>
    </location>
</feature>
<dbReference type="SUPFAM" id="SSF54928">
    <property type="entry name" value="RNA-binding domain, RBD"/>
    <property type="match status" value="1"/>
</dbReference>
<dbReference type="GO" id="GO:0003723">
    <property type="term" value="F:RNA binding"/>
    <property type="evidence" value="ECO:0007669"/>
    <property type="project" value="UniProtKB-UniRule"/>
</dbReference>
<dbReference type="OrthoDB" id="439808at2759"/>
<dbReference type="CDD" id="cd00590">
    <property type="entry name" value="RRM_SF"/>
    <property type="match status" value="1"/>
</dbReference>
<gene>
    <name evidence="6" type="ORF">AX774_g3475</name>
    <name evidence="5" type="ORF">AX774_g4293</name>
</gene>
<keyword evidence="7" id="KW-1185">Reference proteome</keyword>
<evidence type="ECO:0000256" key="3">
    <source>
        <dbReference type="SAM" id="MobiDB-lite"/>
    </source>
</evidence>
<sequence>MSMRITSNLLRATRATRNCLALTNQARNFCVRTLFVGNIPYVSNETHLQECFGNFGKIDKIHMPKGPDGNHKGYGFVSFIVGERPTPNEDGTPKIVIPTDQEIQEAEKLVSRVIQKVSGLDYMGRTLRVDYASNDSAGSKKNSFFSERRQDNSNRGRQDLDSNPRERRFRE</sequence>
<dbReference type="SMART" id="SM00360">
    <property type="entry name" value="RRM"/>
    <property type="match status" value="1"/>
</dbReference>
<accession>A0A1R1PMP6</accession>
<evidence type="ECO:0000256" key="1">
    <source>
        <dbReference type="ARBA" id="ARBA00022884"/>
    </source>
</evidence>
<dbReference type="PROSITE" id="PS50102">
    <property type="entry name" value="RRM"/>
    <property type="match status" value="1"/>
</dbReference>
<dbReference type="Pfam" id="PF00076">
    <property type="entry name" value="RRM_1"/>
    <property type="match status" value="1"/>
</dbReference>
<reference evidence="5" key="2">
    <citation type="submission" date="2017-01" db="EMBL/GenBank/DDBJ databases">
        <authorList>
            <person name="Mah S.A."/>
            <person name="Swanson W.J."/>
            <person name="Moy G.W."/>
            <person name="Vacquier V.D."/>
        </authorList>
    </citation>
    <scope>NUCLEOTIDE SEQUENCE [LARGE SCALE GENOMIC DNA]</scope>
    <source>
        <strain evidence="5">COL-18-3</strain>
    </source>
</reference>
<dbReference type="EMBL" id="LSSK01000531">
    <property type="protein sequence ID" value="OMH83022.1"/>
    <property type="molecule type" value="Genomic_DNA"/>
</dbReference>
<evidence type="ECO:0000259" key="4">
    <source>
        <dbReference type="PROSITE" id="PS50102"/>
    </source>
</evidence>
<keyword evidence="1 2" id="KW-0694">RNA-binding</keyword>